<dbReference type="OrthoDB" id="3474154at2"/>
<proteinExistence type="predicted"/>
<accession>A0A426V3C7</accession>
<organism evidence="3 4">
    <name type="scientific">Glycomyces terrestris</name>
    <dbReference type="NCBI Taxonomy" id="2493553"/>
    <lineage>
        <taxon>Bacteria</taxon>
        <taxon>Bacillati</taxon>
        <taxon>Actinomycetota</taxon>
        <taxon>Actinomycetes</taxon>
        <taxon>Glycomycetales</taxon>
        <taxon>Glycomycetaceae</taxon>
        <taxon>Glycomyces</taxon>
    </lineage>
</organism>
<dbReference type="Proteomes" id="UP000277256">
    <property type="component" value="Unassembled WGS sequence"/>
</dbReference>
<dbReference type="EMBL" id="RSEB01000001">
    <property type="protein sequence ID" value="RRS01414.1"/>
    <property type="molecule type" value="Genomic_DNA"/>
</dbReference>
<evidence type="ECO:0000313" key="3">
    <source>
        <dbReference type="EMBL" id="RRS01414.1"/>
    </source>
</evidence>
<feature type="region of interest" description="Disordered" evidence="1">
    <location>
        <begin position="303"/>
        <end position="334"/>
    </location>
</feature>
<keyword evidence="2" id="KW-0472">Membrane</keyword>
<gene>
    <name evidence="3" type="ORF">EIW28_01165</name>
</gene>
<keyword evidence="2" id="KW-0812">Transmembrane</keyword>
<feature type="transmembrane region" description="Helical" evidence="2">
    <location>
        <begin position="136"/>
        <end position="154"/>
    </location>
</feature>
<evidence type="ECO:0000256" key="1">
    <source>
        <dbReference type="SAM" id="MobiDB-lite"/>
    </source>
</evidence>
<feature type="transmembrane region" description="Helical" evidence="2">
    <location>
        <begin position="166"/>
        <end position="185"/>
    </location>
</feature>
<evidence type="ECO:0000256" key="2">
    <source>
        <dbReference type="SAM" id="Phobius"/>
    </source>
</evidence>
<keyword evidence="2" id="KW-1133">Transmembrane helix</keyword>
<feature type="transmembrane region" description="Helical" evidence="2">
    <location>
        <begin position="109"/>
        <end position="130"/>
    </location>
</feature>
<dbReference type="AlphaFoldDB" id="A0A426V3C7"/>
<name>A0A426V3C7_9ACTN</name>
<dbReference type="RefSeq" id="WP_125245892.1">
    <property type="nucleotide sequence ID" value="NZ_RSEB01000001.1"/>
</dbReference>
<feature type="transmembrane region" description="Helical" evidence="2">
    <location>
        <begin position="191"/>
        <end position="211"/>
    </location>
</feature>
<comment type="caution">
    <text evidence="3">The sequence shown here is derived from an EMBL/GenBank/DDBJ whole genome shotgun (WGS) entry which is preliminary data.</text>
</comment>
<reference evidence="3 4" key="1">
    <citation type="submission" date="2018-12" db="EMBL/GenBank/DDBJ databases">
        <title>Glycomyces sp. YIM 121974 draft genome.</title>
        <authorList>
            <person name="Li Q."/>
        </authorList>
    </citation>
    <scope>NUCLEOTIDE SEQUENCE [LARGE SCALE GENOMIC DNA]</scope>
    <source>
        <strain evidence="3 4">YIM 121974</strain>
    </source>
</reference>
<protein>
    <submittedName>
        <fullName evidence="3">Uncharacterized protein</fullName>
    </submittedName>
</protein>
<keyword evidence="4" id="KW-1185">Reference proteome</keyword>
<evidence type="ECO:0000313" key="4">
    <source>
        <dbReference type="Proteomes" id="UP000277256"/>
    </source>
</evidence>
<sequence>MSIGAPDPKSFQGMMDAFAMVAPAAAVEIVLPAFTFGPSCTQIARIIYMNQCNPGQIMMVGAYWFQLAEKYITGGKDLEAEVSAMDADAWEGDDCNAFVDQSGKVSMQLYTIAAFAIQVGLGLFTIAALLAVMVTAYALLATVLMAMALVYWPLQAFPLTAPAAAAVRTAAMTIAATGLGILKTLDGALEALGNGLAAFIGGGMTGSWAVLASQGNVVNPAEMVGPTAFNIANGLAQLGLRNALAPSGGKHVAGGLGHLFVGGQGAYNFGLNANDLAGDGDVNGAEDPRGTYGVDPGNLDFIPFVDTPEGEQEPTGTWEKPSWADDQEPNWSGS</sequence>